<evidence type="ECO:0000313" key="4">
    <source>
        <dbReference type="Proteomes" id="UP001341840"/>
    </source>
</evidence>
<keyword evidence="1" id="KW-0520">NAD</keyword>
<dbReference type="EMBL" id="JASCZI010212228">
    <property type="protein sequence ID" value="MED6198812.1"/>
    <property type="molecule type" value="Genomic_DNA"/>
</dbReference>
<dbReference type="SUPFAM" id="SSF52200">
    <property type="entry name" value="Toll/Interleukin receptor TIR domain"/>
    <property type="match status" value="1"/>
</dbReference>
<dbReference type="Gene3D" id="3.40.50.10140">
    <property type="entry name" value="Toll/interleukin-1 receptor homology (TIR) domain"/>
    <property type="match status" value="1"/>
</dbReference>
<comment type="caution">
    <text evidence="3">The sequence shown here is derived from an EMBL/GenBank/DDBJ whole genome shotgun (WGS) entry which is preliminary data.</text>
</comment>
<dbReference type="PROSITE" id="PS50104">
    <property type="entry name" value="TIR"/>
    <property type="match status" value="1"/>
</dbReference>
<keyword evidence="4" id="KW-1185">Reference proteome</keyword>
<feature type="domain" description="TIR" evidence="2">
    <location>
        <begin position="1"/>
        <end position="142"/>
    </location>
</feature>
<dbReference type="PANTHER" id="PTHR32009:SF159">
    <property type="entry name" value="TIR DOMAIN-CONTAINING PROTEIN"/>
    <property type="match status" value="1"/>
</dbReference>
<dbReference type="InterPro" id="IPR000157">
    <property type="entry name" value="TIR_dom"/>
</dbReference>
<dbReference type="InterPro" id="IPR035897">
    <property type="entry name" value="Toll_tir_struct_dom_sf"/>
</dbReference>
<evidence type="ECO:0000256" key="1">
    <source>
        <dbReference type="ARBA" id="ARBA00023027"/>
    </source>
</evidence>
<organism evidence="3 4">
    <name type="scientific">Stylosanthes scabra</name>
    <dbReference type="NCBI Taxonomy" id="79078"/>
    <lineage>
        <taxon>Eukaryota</taxon>
        <taxon>Viridiplantae</taxon>
        <taxon>Streptophyta</taxon>
        <taxon>Embryophyta</taxon>
        <taxon>Tracheophyta</taxon>
        <taxon>Spermatophyta</taxon>
        <taxon>Magnoliopsida</taxon>
        <taxon>eudicotyledons</taxon>
        <taxon>Gunneridae</taxon>
        <taxon>Pentapetalae</taxon>
        <taxon>rosids</taxon>
        <taxon>fabids</taxon>
        <taxon>Fabales</taxon>
        <taxon>Fabaceae</taxon>
        <taxon>Papilionoideae</taxon>
        <taxon>50 kb inversion clade</taxon>
        <taxon>dalbergioids sensu lato</taxon>
        <taxon>Dalbergieae</taxon>
        <taxon>Pterocarpus clade</taxon>
        <taxon>Stylosanthes</taxon>
    </lineage>
</organism>
<evidence type="ECO:0000313" key="3">
    <source>
        <dbReference type="EMBL" id="MED6198812.1"/>
    </source>
</evidence>
<sequence length="142" mass="16316">MTLPSSSSSSSPTATHKYDVFISFRGEDTRVTASSTKPDRDVVWNELVEAIRDSKLFLVIFSQDYASSKWCLRELVEIMECKNKKEHVIVIPVFYKIEPTHVRNQTGSYSRAFAKHERSCDRKQVQQWRTALTEAANLSGFH</sequence>
<dbReference type="PANTHER" id="PTHR32009">
    <property type="entry name" value="TMV RESISTANCE PROTEIN N-LIKE"/>
    <property type="match status" value="1"/>
</dbReference>
<name>A0ABU6XLK7_9FABA</name>
<proteinExistence type="predicted"/>
<evidence type="ECO:0000259" key="2">
    <source>
        <dbReference type="PROSITE" id="PS50104"/>
    </source>
</evidence>
<accession>A0ABU6XLK7</accession>
<dbReference type="Proteomes" id="UP001341840">
    <property type="component" value="Unassembled WGS sequence"/>
</dbReference>
<dbReference type="SMART" id="SM00255">
    <property type="entry name" value="TIR"/>
    <property type="match status" value="1"/>
</dbReference>
<gene>
    <name evidence="3" type="ORF">PIB30_070026</name>
</gene>
<protein>
    <recommendedName>
        <fullName evidence="2">TIR domain-containing protein</fullName>
    </recommendedName>
</protein>
<dbReference type="Pfam" id="PF01582">
    <property type="entry name" value="TIR"/>
    <property type="match status" value="1"/>
</dbReference>
<reference evidence="3 4" key="1">
    <citation type="journal article" date="2023" name="Plants (Basel)">
        <title>Bridging the Gap: Combining Genomics and Transcriptomics Approaches to Understand Stylosanthes scabra, an Orphan Legume from the Brazilian Caatinga.</title>
        <authorList>
            <person name="Ferreira-Neto J.R.C."/>
            <person name="da Silva M.D."/>
            <person name="Binneck E."/>
            <person name="de Melo N.F."/>
            <person name="da Silva R.H."/>
            <person name="de Melo A.L.T.M."/>
            <person name="Pandolfi V."/>
            <person name="Bustamante F.O."/>
            <person name="Brasileiro-Vidal A.C."/>
            <person name="Benko-Iseppon A.M."/>
        </authorList>
    </citation>
    <scope>NUCLEOTIDE SEQUENCE [LARGE SCALE GENOMIC DNA]</scope>
    <source>
        <tissue evidence="3">Leaves</tissue>
    </source>
</reference>